<dbReference type="RefSeq" id="WP_336434295.1">
    <property type="nucleotide sequence ID" value="NZ_JBAWKS010000001.1"/>
</dbReference>
<protein>
    <submittedName>
        <fullName evidence="7">LemA family protein</fullName>
    </submittedName>
</protein>
<comment type="subcellular location">
    <subcellularLocation>
        <location evidence="1">Membrane</location>
        <topology evidence="1">Single-pass membrane protein</topology>
    </subcellularLocation>
</comment>
<keyword evidence="5 6" id="KW-0472">Membrane</keyword>
<keyword evidence="3 6" id="KW-0812">Transmembrane</keyword>
<dbReference type="InterPro" id="IPR007156">
    <property type="entry name" value="MamQ_LemA"/>
</dbReference>
<dbReference type="Gene3D" id="1.20.1440.20">
    <property type="entry name" value="LemA-like domain"/>
    <property type="match status" value="1"/>
</dbReference>
<evidence type="ECO:0000256" key="1">
    <source>
        <dbReference type="ARBA" id="ARBA00004167"/>
    </source>
</evidence>
<dbReference type="EMBL" id="JBAWKS010000001">
    <property type="protein sequence ID" value="MEI4548273.1"/>
    <property type="molecule type" value="Genomic_DNA"/>
</dbReference>
<evidence type="ECO:0000256" key="4">
    <source>
        <dbReference type="ARBA" id="ARBA00022989"/>
    </source>
</evidence>
<evidence type="ECO:0000313" key="8">
    <source>
        <dbReference type="Proteomes" id="UP001382455"/>
    </source>
</evidence>
<evidence type="ECO:0000313" key="7">
    <source>
        <dbReference type="EMBL" id="MEI4548273.1"/>
    </source>
</evidence>
<accession>A0ABU8EMT5</accession>
<dbReference type="InterPro" id="IPR023353">
    <property type="entry name" value="LemA-like_dom_sf"/>
</dbReference>
<organism evidence="7 8">
    <name type="scientific">Pseudoalteromonas spongiae</name>
    <dbReference type="NCBI Taxonomy" id="298657"/>
    <lineage>
        <taxon>Bacteria</taxon>
        <taxon>Pseudomonadati</taxon>
        <taxon>Pseudomonadota</taxon>
        <taxon>Gammaproteobacteria</taxon>
        <taxon>Alteromonadales</taxon>
        <taxon>Pseudoalteromonadaceae</taxon>
        <taxon>Pseudoalteromonas</taxon>
    </lineage>
</organism>
<evidence type="ECO:0000256" key="2">
    <source>
        <dbReference type="ARBA" id="ARBA00008854"/>
    </source>
</evidence>
<evidence type="ECO:0000256" key="6">
    <source>
        <dbReference type="SAM" id="Phobius"/>
    </source>
</evidence>
<evidence type="ECO:0000256" key="3">
    <source>
        <dbReference type="ARBA" id="ARBA00022692"/>
    </source>
</evidence>
<dbReference type="Pfam" id="PF04011">
    <property type="entry name" value="LemA"/>
    <property type="match status" value="1"/>
</dbReference>
<sequence>MTSVINNFFSTIGILLLILTLLAVFVIVIFNTLIKYRNYVINAFAQIDVQLHRRHDLIPNLVNTCQAYLKHESSTLEQVTKARNAALSCLEQAKQAPNNGALIKQLANAENTLTQALSGLQITIEDYPELKANETVKDLHEELVSTENKIAFARQAYNDEVMQYNTYKQSFPNNLIAAKFGHKNDASVLELEKTSIQQAPSVQL</sequence>
<keyword evidence="8" id="KW-1185">Reference proteome</keyword>
<dbReference type="Proteomes" id="UP001382455">
    <property type="component" value="Unassembled WGS sequence"/>
</dbReference>
<dbReference type="PANTHER" id="PTHR34478">
    <property type="entry name" value="PROTEIN LEMA"/>
    <property type="match status" value="1"/>
</dbReference>
<gene>
    <name evidence="7" type="ORF">WAE96_00930</name>
</gene>
<proteinExistence type="inferred from homology"/>
<evidence type="ECO:0000256" key="5">
    <source>
        <dbReference type="ARBA" id="ARBA00023136"/>
    </source>
</evidence>
<dbReference type="SUPFAM" id="SSF140478">
    <property type="entry name" value="LemA-like"/>
    <property type="match status" value="1"/>
</dbReference>
<comment type="similarity">
    <text evidence="2">Belongs to the LemA family.</text>
</comment>
<keyword evidence="4 6" id="KW-1133">Transmembrane helix</keyword>
<feature type="transmembrane region" description="Helical" evidence="6">
    <location>
        <begin position="12"/>
        <end position="34"/>
    </location>
</feature>
<dbReference type="PANTHER" id="PTHR34478:SF1">
    <property type="entry name" value="PROTEIN LEMA"/>
    <property type="match status" value="1"/>
</dbReference>
<reference evidence="7 8" key="1">
    <citation type="submission" date="2023-12" db="EMBL/GenBank/DDBJ databases">
        <title>Friends and Foes: Symbiotic and Algicidal bacterial influence on Karenia brevis blooms.</title>
        <authorList>
            <person name="Fei C."/>
            <person name="Mohamed A.R."/>
            <person name="Booker A."/>
            <person name="Arshad M."/>
            <person name="Klass S."/>
            <person name="Ahn S."/>
            <person name="Gilbert P.M."/>
            <person name="Heil C.A."/>
            <person name="Martinez J.M."/>
            <person name="Amin S.A."/>
        </authorList>
    </citation>
    <scope>NUCLEOTIDE SEQUENCE [LARGE SCALE GENOMIC DNA]</scope>
    <source>
        <strain evidence="7 8">CE15</strain>
    </source>
</reference>
<name>A0ABU8EMT5_9GAMM</name>
<comment type="caution">
    <text evidence="7">The sequence shown here is derived from an EMBL/GenBank/DDBJ whole genome shotgun (WGS) entry which is preliminary data.</text>
</comment>